<proteinExistence type="predicted"/>
<organism evidence="2 3">
    <name type="scientific">Sander lucioperca</name>
    <name type="common">Pike-perch</name>
    <name type="synonym">Perca lucioperca</name>
    <dbReference type="NCBI Taxonomy" id="283035"/>
    <lineage>
        <taxon>Eukaryota</taxon>
        <taxon>Metazoa</taxon>
        <taxon>Chordata</taxon>
        <taxon>Craniata</taxon>
        <taxon>Vertebrata</taxon>
        <taxon>Euteleostomi</taxon>
        <taxon>Actinopterygii</taxon>
        <taxon>Neopterygii</taxon>
        <taxon>Teleostei</taxon>
        <taxon>Neoteleostei</taxon>
        <taxon>Acanthomorphata</taxon>
        <taxon>Eupercaria</taxon>
        <taxon>Perciformes</taxon>
        <taxon>Percoidei</taxon>
        <taxon>Percidae</taxon>
        <taxon>Luciopercinae</taxon>
        <taxon>Sander</taxon>
    </lineage>
</organism>
<keyword evidence="3" id="KW-1185">Reference proteome</keyword>
<evidence type="ECO:0000313" key="2">
    <source>
        <dbReference type="Ensembl" id="ENSSLUP00000005766.1"/>
    </source>
</evidence>
<dbReference type="AlphaFoldDB" id="A0A8C9X626"/>
<reference evidence="2" key="2">
    <citation type="submission" date="2025-09" db="UniProtKB">
        <authorList>
            <consortium name="Ensembl"/>
        </authorList>
    </citation>
    <scope>IDENTIFICATION</scope>
</reference>
<sequence length="131" mass="14831">MGKKGDLSIFERGMVNGARRTGLSISQSAQLLGFSRTTISRRRMGRVIQADRRSTLTQITTRFNRGMQSICEATTCTTLRRMDYTSRRPHRVPLISTKNSKMRLQFQLSKIGELKTGKMLPEAIFPVSSPH</sequence>
<dbReference type="GO" id="GO:0003677">
    <property type="term" value="F:DNA binding"/>
    <property type="evidence" value="ECO:0007669"/>
    <property type="project" value="InterPro"/>
</dbReference>
<accession>A0A8C9X626</accession>
<feature type="domain" description="Transposase Tc1-like" evidence="1">
    <location>
        <begin position="41"/>
        <end position="106"/>
    </location>
</feature>
<reference evidence="2" key="1">
    <citation type="submission" date="2025-08" db="UniProtKB">
        <authorList>
            <consortium name="Ensembl"/>
        </authorList>
    </citation>
    <scope>IDENTIFICATION</scope>
</reference>
<dbReference type="GO" id="GO:0006313">
    <property type="term" value="P:DNA transposition"/>
    <property type="evidence" value="ECO:0007669"/>
    <property type="project" value="InterPro"/>
</dbReference>
<dbReference type="Proteomes" id="UP000694568">
    <property type="component" value="Unplaced"/>
</dbReference>
<dbReference type="GeneTree" id="ENSGT01120000272076"/>
<dbReference type="Ensembl" id="ENSSLUT00000005921.1">
    <property type="protein sequence ID" value="ENSSLUP00000005766.1"/>
    <property type="gene ID" value="ENSSLUG00000002548.1"/>
</dbReference>
<evidence type="ECO:0000259" key="1">
    <source>
        <dbReference type="Pfam" id="PF01498"/>
    </source>
</evidence>
<dbReference type="GO" id="GO:0015074">
    <property type="term" value="P:DNA integration"/>
    <property type="evidence" value="ECO:0007669"/>
    <property type="project" value="InterPro"/>
</dbReference>
<dbReference type="Pfam" id="PF01498">
    <property type="entry name" value="HTH_Tnp_Tc3_2"/>
    <property type="match status" value="1"/>
</dbReference>
<dbReference type="InterPro" id="IPR002492">
    <property type="entry name" value="Transposase_Tc1-like"/>
</dbReference>
<evidence type="ECO:0000313" key="3">
    <source>
        <dbReference type="Proteomes" id="UP000694568"/>
    </source>
</evidence>
<protein>
    <recommendedName>
        <fullName evidence="1">Transposase Tc1-like domain-containing protein</fullName>
    </recommendedName>
</protein>
<name>A0A8C9X626_SANLU</name>